<feature type="transmembrane region" description="Helical" evidence="1">
    <location>
        <begin position="9"/>
        <end position="26"/>
    </location>
</feature>
<dbReference type="EMBL" id="MN739140">
    <property type="protein sequence ID" value="QHS90563.1"/>
    <property type="molecule type" value="Genomic_DNA"/>
</dbReference>
<evidence type="ECO:0000256" key="1">
    <source>
        <dbReference type="SAM" id="Phobius"/>
    </source>
</evidence>
<accession>A0A6C0BGS3</accession>
<dbReference type="AlphaFoldDB" id="A0A6C0BGS3"/>
<name>A0A6C0BGS3_9ZZZZ</name>
<reference evidence="2" key="1">
    <citation type="journal article" date="2020" name="Nature">
        <title>Giant virus diversity and host interactions through global metagenomics.</title>
        <authorList>
            <person name="Schulz F."/>
            <person name="Roux S."/>
            <person name="Paez-Espino D."/>
            <person name="Jungbluth S."/>
            <person name="Walsh D.A."/>
            <person name="Denef V.J."/>
            <person name="McMahon K.D."/>
            <person name="Konstantinidis K.T."/>
            <person name="Eloe-Fadrosh E.A."/>
            <person name="Kyrpides N.C."/>
            <person name="Woyke T."/>
        </authorList>
    </citation>
    <scope>NUCLEOTIDE SEQUENCE</scope>
    <source>
        <strain evidence="2">GVMAG-M-3300010354-11</strain>
    </source>
</reference>
<feature type="transmembrane region" description="Helical" evidence="1">
    <location>
        <begin position="57"/>
        <end position="77"/>
    </location>
</feature>
<organism evidence="2">
    <name type="scientific">viral metagenome</name>
    <dbReference type="NCBI Taxonomy" id="1070528"/>
    <lineage>
        <taxon>unclassified sequences</taxon>
        <taxon>metagenomes</taxon>
        <taxon>organismal metagenomes</taxon>
    </lineage>
</organism>
<proteinExistence type="predicted"/>
<keyword evidence="1" id="KW-0812">Transmembrane</keyword>
<sequence>MIDFVFNSFYSRLLIAAVISLMIVFVDKFEFLHNKIVTLLLFIMISLMIVSNMFQDYGLLLLIVALFILSYNMSIILPKNEEQK</sequence>
<keyword evidence="1" id="KW-1133">Transmembrane helix</keyword>
<keyword evidence="1" id="KW-0472">Membrane</keyword>
<feature type="transmembrane region" description="Helical" evidence="1">
    <location>
        <begin position="32"/>
        <end position="50"/>
    </location>
</feature>
<protein>
    <submittedName>
        <fullName evidence="2">Uncharacterized protein</fullName>
    </submittedName>
</protein>
<evidence type="ECO:0000313" key="2">
    <source>
        <dbReference type="EMBL" id="QHS90563.1"/>
    </source>
</evidence>